<sequence length="229" mass="24899">MKGLIQQCLQEGHKVMPELEAQKLCAGHSIPCPPTQVAQDKDECVAIAQSIGYPVVMKVLSRQIVHKSDAGGVIVNIRNDEEMAAAFTKMNDAIKKNCPDAKIDGFVIQKMMPSGIEVVVGALRNSQFGPVVMFGMGGIYIEVFKDVEFRLAPLSKEEALRQIEETKIATVLKGVRGQAPCDIDALAELIVNVGKLICDFEEIKEIDFNPVLSYPDGCVAVDARIVIGD</sequence>
<evidence type="ECO:0000313" key="8">
    <source>
        <dbReference type="Proteomes" id="UP000181901"/>
    </source>
</evidence>
<protein>
    <submittedName>
        <fullName evidence="7">Succinyl-CoA synthetase subunit beta</fullName>
    </submittedName>
</protein>
<evidence type="ECO:0000256" key="4">
    <source>
        <dbReference type="ARBA" id="ARBA00060888"/>
    </source>
</evidence>
<evidence type="ECO:0000256" key="5">
    <source>
        <dbReference type="PROSITE-ProRule" id="PRU00409"/>
    </source>
</evidence>
<name>A0A1J5MX51_9BACT</name>
<evidence type="ECO:0000256" key="3">
    <source>
        <dbReference type="ARBA" id="ARBA00022840"/>
    </source>
</evidence>
<evidence type="ECO:0000313" key="7">
    <source>
        <dbReference type="EMBL" id="OIQ50530.1"/>
    </source>
</evidence>
<reference evidence="7 8" key="1">
    <citation type="submission" date="2015-09" db="EMBL/GenBank/DDBJ databases">
        <title>Genome of Desulfovibrio dechloracetivorans BerOc1, a mercury methylating strain isolated from highly hydrocarbons and metals contaminated coastal sediments.</title>
        <authorList>
            <person name="Goni Urriza M."/>
            <person name="Gassie C."/>
            <person name="Bouchez O."/>
            <person name="Klopp C."/>
            <person name="Ranchou-Peyruse A."/>
            <person name="Remy G."/>
        </authorList>
    </citation>
    <scope>NUCLEOTIDE SEQUENCE [LARGE SCALE GENOMIC DNA]</scope>
    <source>
        <strain evidence="7 8">BerOc1</strain>
    </source>
</reference>
<comment type="caution">
    <text evidence="7">The sequence shown here is derived from an EMBL/GenBank/DDBJ whole genome shotgun (WGS) entry which is preliminary data.</text>
</comment>
<dbReference type="Gene3D" id="3.30.470.20">
    <property type="entry name" value="ATP-grasp fold, B domain"/>
    <property type="match status" value="1"/>
</dbReference>
<dbReference type="GO" id="GO:0046872">
    <property type="term" value="F:metal ion binding"/>
    <property type="evidence" value="ECO:0007669"/>
    <property type="project" value="InterPro"/>
</dbReference>
<dbReference type="SUPFAM" id="SSF56059">
    <property type="entry name" value="Glutathione synthetase ATP-binding domain-like"/>
    <property type="match status" value="1"/>
</dbReference>
<organism evidence="7 8">
    <name type="scientific">Pseudodesulfovibrio hydrargyri</name>
    <dbReference type="NCBI Taxonomy" id="2125990"/>
    <lineage>
        <taxon>Bacteria</taxon>
        <taxon>Pseudomonadati</taxon>
        <taxon>Thermodesulfobacteriota</taxon>
        <taxon>Desulfovibrionia</taxon>
        <taxon>Desulfovibrionales</taxon>
        <taxon>Desulfovibrionaceae</taxon>
    </lineage>
</organism>
<dbReference type="Proteomes" id="UP000181901">
    <property type="component" value="Unassembled WGS sequence"/>
</dbReference>
<feature type="domain" description="ATP-grasp" evidence="6">
    <location>
        <begin position="22"/>
        <end position="58"/>
    </location>
</feature>
<dbReference type="InterPro" id="IPR011761">
    <property type="entry name" value="ATP-grasp"/>
</dbReference>
<keyword evidence="1" id="KW-0436">Ligase</keyword>
<dbReference type="PANTHER" id="PTHR43334">
    <property type="entry name" value="ACETATE--COA LIGASE [ADP-FORMING]"/>
    <property type="match status" value="1"/>
</dbReference>
<dbReference type="EMBL" id="LKAQ01000004">
    <property type="protein sequence ID" value="OIQ50530.1"/>
    <property type="molecule type" value="Genomic_DNA"/>
</dbReference>
<keyword evidence="8" id="KW-1185">Reference proteome</keyword>
<dbReference type="FunFam" id="3.30.1490.20:FF:000020">
    <property type="entry name" value="Protein lysine acetyltransferase"/>
    <property type="match status" value="1"/>
</dbReference>
<accession>A0A1J5MX51</accession>
<dbReference type="RefSeq" id="WP_071545962.1">
    <property type="nucleotide sequence ID" value="NZ_LKAQ01000004.1"/>
</dbReference>
<dbReference type="PANTHER" id="PTHR43334:SF1">
    <property type="entry name" value="3-HYDROXYPROPIONATE--COA LIGASE [ADP-FORMING]"/>
    <property type="match status" value="1"/>
</dbReference>
<gene>
    <name evidence="7" type="ORF">BerOc1_02468</name>
</gene>
<evidence type="ECO:0000256" key="2">
    <source>
        <dbReference type="ARBA" id="ARBA00022741"/>
    </source>
</evidence>
<evidence type="ECO:0000256" key="1">
    <source>
        <dbReference type="ARBA" id="ARBA00022598"/>
    </source>
</evidence>
<keyword evidence="2 5" id="KW-0547">Nucleotide-binding</keyword>
<dbReference type="PROSITE" id="PS50975">
    <property type="entry name" value="ATP_GRASP"/>
    <property type="match status" value="1"/>
</dbReference>
<dbReference type="GO" id="GO:0005524">
    <property type="term" value="F:ATP binding"/>
    <property type="evidence" value="ECO:0007669"/>
    <property type="project" value="UniProtKB-UniRule"/>
</dbReference>
<dbReference type="Pfam" id="PF13549">
    <property type="entry name" value="ATP-grasp_5"/>
    <property type="match status" value="1"/>
</dbReference>
<dbReference type="Gene3D" id="3.30.1490.20">
    <property type="entry name" value="ATP-grasp fold, A domain"/>
    <property type="match status" value="1"/>
</dbReference>
<dbReference type="GO" id="GO:0016874">
    <property type="term" value="F:ligase activity"/>
    <property type="evidence" value="ECO:0007669"/>
    <property type="project" value="UniProtKB-KW"/>
</dbReference>
<proteinExistence type="inferred from homology"/>
<dbReference type="OrthoDB" id="9807426at2"/>
<evidence type="ECO:0000259" key="6">
    <source>
        <dbReference type="PROSITE" id="PS50975"/>
    </source>
</evidence>
<dbReference type="InterPro" id="IPR013815">
    <property type="entry name" value="ATP_grasp_subdomain_1"/>
</dbReference>
<dbReference type="InterPro" id="IPR051538">
    <property type="entry name" value="Acyl-CoA_Synth/Transferase"/>
</dbReference>
<dbReference type="AlphaFoldDB" id="A0A1J5MX51"/>
<comment type="similarity">
    <text evidence="4">In the N-terminal section; belongs to the acetate CoA ligase alpha subunit family.</text>
</comment>
<keyword evidence="3 5" id="KW-0067">ATP-binding</keyword>